<dbReference type="InterPro" id="IPR051717">
    <property type="entry name" value="MFS_MFSD6"/>
</dbReference>
<feature type="transmembrane region" description="Helical" evidence="6">
    <location>
        <begin position="354"/>
        <end position="374"/>
    </location>
</feature>
<feature type="transmembrane region" description="Helical" evidence="6">
    <location>
        <begin position="6"/>
        <end position="24"/>
    </location>
</feature>
<dbReference type="InterPro" id="IPR024989">
    <property type="entry name" value="MFS_assoc_dom"/>
</dbReference>
<dbReference type="PANTHER" id="PTHR16172">
    <property type="entry name" value="MAJOR FACILITATOR SUPERFAMILY DOMAIN-CONTAINING PROTEIN 6-LIKE"/>
    <property type="match status" value="1"/>
</dbReference>
<keyword evidence="9" id="KW-1185">Reference proteome</keyword>
<dbReference type="Proteomes" id="UP000307943">
    <property type="component" value="Unassembled WGS sequence"/>
</dbReference>
<dbReference type="Gene3D" id="1.20.1250.20">
    <property type="entry name" value="MFS general substrate transporter like domains"/>
    <property type="match status" value="2"/>
</dbReference>
<evidence type="ECO:0000313" key="8">
    <source>
        <dbReference type="EMBL" id="TNJ66252.1"/>
    </source>
</evidence>
<dbReference type="AlphaFoldDB" id="A0A5C4TBG7"/>
<feature type="transmembrane region" description="Helical" evidence="6">
    <location>
        <begin position="232"/>
        <end position="251"/>
    </location>
</feature>
<feature type="transmembrane region" description="Helical" evidence="6">
    <location>
        <begin position="155"/>
        <end position="172"/>
    </location>
</feature>
<evidence type="ECO:0000256" key="4">
    <source>
        <dbReference type="ARBA" id="ARBA00022989"/>
    </source>
</evidence>
<evidence type="ECO:0000256" key="1">
    <source>
        <dbReference type="ARBA" id="ARBA00004141"/>
    </source>
</evidence>
<protein>
    <submittedName>
        <fullName evidence="8">MFS transporter</fullName>
    </submittedName>
</protein>
<dbReference type="OrthoDB" id="1650886at2"/>
<feature type="transmembrane region" description="Helical" evidence="6">
    <location>
        <begin position="326"/>
        <end position="348"/>
    </location>
</feature>
<accession>A0A5C4TBG7</accession>
<dbReference type="SUPFAM" id="SSF103473">
    <property type="entry name" value="MFS general substrate transporter"/>
    <property type="match status" value="1"/>
</dbReference>
<dbReference type="PANTHER" id="PTHR16172:SF41">
    <property type="entry name" value="MAJOR FACILITATOR SUPERFAMILY DOMAIN-CONTAINING PROTEIN 6-LIKE"/>
    <property type="match status" value="1"/>
</dbReference>
<feature type="domain" description="Major facilitator superfamily associated" evidence="7">
    <location>
        <begin position="4"/>
        <end position="356"/>
    </location>
</feature>
<feature type="transmembrane region" description="Helical" evidence="6">
    <location>
        <begin position="36"/>
        <end position="57"/>
    </location>
</feature>
<comment type="subcellular location">
    <subcellularLocation>
        <location evidence="1">Membrane</location>
        <topology evidence="1">Multi-pass membrane protein</topology>
    </subcellularLocation>
</comment>
<evidence type="ECO:0000256" key="6">
    <source>
        <dbReference type="SAM" id="Phobius"/>
    </source>
</evidence>
<dbReference type="Pfam" id="PF12832">
    <property type="entry name" value="MFS_1_like"/>
    <property type="match status" value="1"/>
</dbReference>
<dbReference type="GO" id="GO:0016020">
    <property type="term" value="C:membrane"/>
    <property type="evidence" value="ECO:0007669"/>
    <property type="project" value="UniProtKB-SubCell"/>
</dbReference>
<dbReference type="RefSeq" id="WP_139602304.1">
    <property type="nucleotide sequence ID" value="NZ_VDCQ01000012.1"/>
</dbReference>
<evidence type="ECO:0000259" key="7">
    <source>
        <dbReference type="Pfam" id="PF12832"/>
    </source>
</evidence>
<comment type="similarity">
    <text evidence="2">Belongs to the major facilitator superfamily. MFSD6 family.</text>
</comment>
<organism evidence="8 9">
    <name type="scientific">Paenibacillus hemerocallicola</name>
    <dbReference type="NCBI Taxonomy" id="1172614"/>
    <lineage>
        <taxon>Bacteria</taxon>
        <taxon>Bacillati</taxon>
        <taxon>Bacillota</taxon>
        <taxon>Bacilli</taxon>
        <taxon>Bacillales</taxon>
        <taxon>Paenibacillaceae</taxon>
        <taxon>Paenibacillus</taxon>
    </lineage>
</organism>
<dbReference type="InterPro" id="IPR036259">
    <property type="entry name" value="MFS_trans_sf"/>
</dbReference>
<evidence type="ECO:0000313" key="9">
    <source>
        <dbReference type="Proteomes" id="UP000307943"/>
    </source>
</evidence>
<evidence type="ECO:0000256" key="5">
    <source>
        <dbReference type="ARBA" id="ARBA00023136"/>
    </source>
</evidence>
<evidence type="ECO:0000256" key="3">
    <source>
        <dbReference type="ARBA" id="ARBA00022692"/>
    </source>
</evidence>
<feature type="transmembrane region" description="Helical" evidence="6">
    <location>
        <begin position="193"/>
        <end position="212"/>
    </location>
</feature>
<sequence>MNVLRAFTFAIYGAMAVLFTFLPLHFREMGLSKIEIGLIMAGGPLISIIGNPFWGLWSDRLQNIRLVLLIMLAGNFIAAQTVFHVSGLTATVLAMLSFFFFQSSLFSQSNSLILNTIEGTGGRFGSFRSWGSLGWSVMAVAAGPLLASLGIGKLGIVYGTMLLVSIAIAFLLPRGQSGGKGSAFSFRDYGRIFGNKTLIAFFSLGVLISVPNSVNSTFVSLHMSELGGSETLIGWSVFLSTVLEVPAFLLFDRWVGRSTSAMIATLSAASALFAVRWLLMSLADGAVPIIWIQMSHCITFGCYYYFGTQLTARLVPTHYRASGQAVYALTWNGLSGILAGLVGGWLFQEMGPRFLYTGGAIVSVAGSFGFWLLWKIMRRAERSTSDSATAIRS</sequence>
<feature type="transmembrane region" description="Helical" evidence="6">
    <location>
        <begin position="130"/>
        <end position="149"/>
    </location>
</feature>
<dbReference type="EMBL" id="VDCQ01000012">
    <property type="protein sequence ID" value="TNJ66252.1"/>
    <property type="molecule type" value="Genomic_DNA"/>
</dbReference>
<keyword evidence="5 6" id="KW-0472">Membrane</keyword>
<proteinExistence type="inferred from homology"/>
<evidence type="ECO:0000256" key="2">
    <source>
        <dbReference type="ARBA" id="ARBA00005241"/>
    </source>
</evidence>
<keyword evidence="4 6" id="KW-1133">Transmembrane helix</keyword>
<feature type="transmembrane region" description="Helical" evidence="6">
    <location>
        <begin position="289"/>
        <end position="306"/>
    </location>
</feature>
<keyword evidence="3 6" id="KW-0812">Transmembrane</keyword>
<name>A0A5C4TBG7_9BACL</name>
<gene>
    <name evidence="8" type="ORF">FE784_11295</name>
</gene>
<reference evidence="8 9" key="1">
    <citation type="submission" date="2019-05" db="EMBL/GenBank/DDBJ databases">
        <title>We sequenced the genome of Paenibacillus hemerocallicola KCTC 33185 for further insight into its adaptation and study the phylogeny of Paenibacillus.</title>
        <authorList>
            <person name="Narsing Rao M.P."/>
        </authorList>
    </citation>
    <scope>NUCLEOTIDE SEQUENCE [LARGE SCALE GENOMIC DNA]</scope>
    <source>
        <strain evidence="8 9">KCTC 33185</strain>
    </source>
</reference>
<comment type="caution">
    <text evidence="8">The sequence shown here is derived from an EMBL/GenBank/DDBJ whole genome shotgun (WGS) entry which is preliminary data.</text>
</comment>
<feature type="transmembrane region" description="Helical" evidence="6">
    <location>
        <begin position="263"/>
        <end position="283"/>
    </location>
</feature>